<proteinExistence type="predicted"/>
<dbReference type="EMBL" id="LSEF01000028">
    <property type="protein sequence ID" value="OAF19029.1"/>
    <property type="molecule type" value="Genomic_DNA"/>
</dbReference>
<accession>A0A176ZER2</accession>
<protein>
    <submittedName>
        <fullName evidence="2">Uncharacterized protein</fullName>
    </submittedName>
</protein>
<dbReference type="Proteomes" id="UP000077173">
    <property type="component" value="Unassembled WGS sequence"/>
</dbReference>
<sequence>MRSPKSVVPIADCFAGQQLTVGEPGLEPQHIAPIVVEARRAAAEGMFVGREMNLQPRRAYLAGAALVAAGRGQVDGAGRAVVRGKAGGSAARGQQGFDAPEEKRKRHRGPNCCGDNSGRAHHSLLSRLQDRQQIYVHEFIAARDAVRQRRTDWPVTTLKRAAPVI</sequence>
<evidence type="ECO:0000313" key="2">
    <source>
        <dbReference type="EMBL" id="OAF19029.1"/>
    </source>
</evidence>
<keyword evidence="3" id="KW-1185">Reference proteome</keyword>
<organism evidence="2 3">
    <name type="scientific">Bradyrhizobium neotropicale</name>
    <dbReference type="NCBI Taxonomy" id="1497615"/>
    <lineage>
        <taxon>Bacteria</taxon>
        <taxon>Pseudomonadati</taxon>
        <taxon>Pseudomonadota</taxon>
        <taxon>Alphaproteobacteria</taxon>
        <taxon>Hyphomicrobiales</taxon>
        <taxon>Nitrobacteraceae</taxon>
        <taxon>Bradyrhizobium</taxon>
    </lineage>
</organism>
<evidence type="ECO:0000256" key="1">
    <source>
        <dbReference type="SAM" id="MobiDB-lite"/>
    </source>
</evidence>
<feature type="region of interest" description="Disordered" evidence="1">
    <location>
        <begin position="85"/>
        <end position="118"/>
    </location>
</feature>
<gene>
    <name evidence="2" type="ORF">AXW67_39125</name>
</gene>
<comment type="caution">
    <text evidence="2">The sequence shown here is derived from an EMBL/GenBank/DDBJ whole genome shotgun (WGS) entry which is preliminary data.</text>
</comment>
<name>A0A176ZER2_9BRAD</name>
<feature type="compositionally biased region" description="Low complexity" evidence="1">
    <location>
        <begin position="85"/>
        <end position="96"/>
    </location>
</feature>
<reference evidence="2 3" key="1">
    <citation type="submission" date="2016-02" db="EMBL/GenBank/DDBJ databases">
        <title>Draft genome sequence of the strain BR 10247T Bradyrhizobium neotropicale isolated from nodules of Centrolobium paraense.</title>
        <authorList>
            <person name="Simoes-Araujo J.L."/>
            <person name="Barauna A.C."/>
            <person name="Silva K."/>
            <person name="Zilli J.E."/>
        </authorList>
    </citation>
    <scope>NUCLEOTIDE SEQUENCE [LARGE SCALE GENOMIC DNA]</scope>
    <source>
        <strain evidence="2 3">BR 10247</strain>
    </source>
</reference>
<dbReference type="AlphaFoldDB" id="A0A176ZER2"/>
<evidence type="ECO:0000313" key="3">
    <source>
        <dbReference type="Proteomes" id="UP000077173"/>
    </source>
</evidence>